<keyword evidence="2 8" id="KW-1003">Cell membrane</keyword>
<comment type="similarity">
    <text evidence="8">Belongs to the FtsQ/DivIB family. DivIB subfamily.</text>
</comment>
<keyword evidence="12" id="KW-1185">Reference proteome</keyword>
<keyword evidence="3 8" id="KW-0132">Cell division</keyword>
<keyword evidence="6 8" id="KW-0472">Membrane</keyword>
<dbReference type="Pfam" id="PF08478">
    <property type="entry name" value="POTRA_1"/>
    <property type="match status" value="1"/>
</dbReference>
<dbReference type="InterPro" id="IPR034746">
    <property type="entry name" value="POTRA"/>
</dbReference>
<feature type="transmembrane region" description="Helical" evidence="8">
    <location>
        <begin position="108"/>
        <end position="131"/>
    </location>
</feature>
<protein>
    <recommendedName>
        <fullName evidence="8">Cell division protein DivIB</fullName>
    </recommendedName>
</protein>
<comment type="caution">
    <text evidence="11">The sequence shown here is derived from an EMBL/GenBank/DDBJ whole genome shotgun (WGS) entry which is preliminary data.</text>
</comment>
<name>G5K5Q1_9STRE</name>
<gene>
    <name evidence="8" type="primary">divIB</name>
    <name evidence="11" type="ORF">STRIC_0387</name>
</gene>
<evidence type="ECO:0000256" key="3">
    <source>
        <dbReference type="ARBA" id="ARBA00022618"/>
    </source>
</evidence>
<evidence type="ECO:0000313" key="11">
    <source>
        <dbReference type="EMBL" id="EHI68753.1"/>
    </source>
</evidence>
<evidence type="ECO:0000256" key="5">
    <source>
        <dbReference type="ARBA" id="ARBA00022989"/>
    </source>
</evidence>
<evidence type="ECO:0000256" key="8">
    <source>
        <dbReference type="HAMAP-Rule" id="MF_00912"/>
    </source>
</evidence>
<dbReference type="OrthoDB" id="1819027at2"/>
<accession>G5K5Q1</accession>
<dbReference type="GO" id="GO:0032153">
    <property type="term" value="C:cell division site"/>
    <property type="evidence" value="ECO:0007669"/>
    <property type="project" value="UniProtKB-UniRule"/>
</dbReference>
<dbReference type="eggNOG" id="COG1589">
    <property type="taxonomic scope" value="Bacteria"/>
</dbReference>
<dbReference type="InterPro" id="IPR013685">
    <property type="entry name" value="POTRA_FtsQ_type"/>
</dbReference>
<reference evidence="11 12" key="1">
    <citation type="journal article" date="2014" name="Int. J. Syst. Evol. Microbiol.">
        <title>Phylogenomics and the dynamic genome evolution of the genus Streptococcus.</title>
        <authorList>
            <consortium name="The Broad Institute Genome Sequencing Platform"/>
            <person name="Richards V.P."/>
            <person name="Palmer S.R."/>
            <person name="Pavinski Bitar P.D."/>
            <person name="Qin X."/>
            <person name="Weinstock G.M."/>
            <person name="Highlander S.K."/>
            <person name="Town C.D."/>
            <person name="Burne R.A."/>
            <person name="Stanhope M.J."/>
        </authorList>
    </citation>
    <scope>NUCLEOTIDE SEQUENCE [LARGE SCALE GENOMIC DNA]</scope>
    <source>
        <strain evidence="11 12">707-05</strain>
    </source>
</reference>
<dbReference type="HAMAP" id="MF_00912">
    <property type="entry name" value="DivIB"/>
    <property type="match status" value="1"/>
</dbReference>
<dbReference type="InterPro" id="IPR005548">
    <property type="entry name" value="Cell_div_FtsQ/DivIB_C"/>
</dbReference>
<evidence type="ECO:0000256" key="4">
    <source>
        <dbReference type="ARBA" id="ARBA00022692"/>
    </source>
</evidence>
<dbReference type="EMBL" id="AEUX02000008">
    <property type="protein sequence ID" value="EHI68753.1"/>
    <property type="molecule type" value="Genomic_DNA"/>
</dbReference>
<dbReference type="PROSITE" id="PS51779">
    <property type="entry name" value="POTRA"/>
    <property type="match status" value="1"/>
</dbReference>
<evidence type="ECO:0000256" key="9">
    <source>
        <dbReference type="SAM" id="MobiDB-lite"/>
    </source>
</evidence>
<dbReference type="PANTHER" id="PTHR37820">
    <property type="entry name" value="CELL DIVISION PROTEIN DIVIB"/>
    <property type="match status" value="1"/>
</dbReference>
<dbReference type="Gene3D" id="3.40.50.10960">
    <property type="match status" value="1"/>
</dbReference>
<dbReference type="STRING" id="764299.STRIC_0387"/>
<dbReference type="PANTHER" id="PTHR37820:SF1">
    <property type="entry name" value="CELL DIVISION PROTEIN FTSQ"/>
    <property type="match status" value="1"/>
</dbReference>
<evidence type="ECO:0000256" key="1">
    <source>
        <dbReference type="ARBA" id="ARBA00004370"/>
    </source>
</evidence>
<dbReference type="GO" id="GO:0005886">
    <property type="term" value="C:plasma membrane"/>
    <property type="evidence" value="ECO:0007669"/>
    <property type="project" value="UniProtKB-SubCell"/>
</dbReference>
<comment type="subcellular location">
    <subcellularLocation>
        <location evidence="8">Cell membrane</location>
        <topology evidence="8">Single-pass type II membrane protein</topology>
    </subcellularLocation>
    <subcellularLocation>
        <location evidence="1">Membrane</location>
    </subcellularLocation>
    <text evidence="8">Localizes to the division septum.</text>
</comment>
<evidence type="ECO:0000256" key="7">
    <source>
        <dbReference type="ARBA" id="ARBA00023306"/>
    </source>
</evidence>
<feature type="compositionally biased region" description="Basic and acidic residues" evidence="9">
    <location>
        <begin position="36"/>
        <end position="72"/>
    </location>
</feature>
<sequence>MSKSKETKPEEKLALTEWQKRNVEFLKKKQAQAEEEKKLKEKLLSEKKAQMQENSDKKETEEVTESEGHSEVSSEESSDNPKKATKKEKAPKKIKKPKEPRQKGLKEIAFLKAWPVLVIAFVLMSLSLFMITPFSKQKVFSVTGNKETSLQLLVEESGVKASDYWLSILFNPKPYERAIVAKNPWVKKVKLSYQFPNRFQFKVTEFNVIAYAQAGQDFQPILENGRRVEVVSQSDLPKSFLIINLEKEKAIQSLITSLTKLPKKLVKNIKSISLANSETTKDLLLIEMHDGNLVRVPQSQIEDKLPYYLKIKKHLSEAGVVDMEVGLYTTTADIEN</sequence>
<dbReference type="Pfam" id="PF03799">
    <property type="entry name" value="FtsQ_DivIB_C"/>
    <property type="match status" value="1"/>
</dbReference>
<evidence type="ECO:0000256" key="2">
    <source>
        <dbReference type="ARBA" id="ARBA00022475"/>
    </source>
</evidence>
<keyword evidence="5 8" id="KW-1133">Transmembrane helix</keyword>
<keyword evidence="4 8" id="KW-0812">Transmembrane</keyword>
<dbReference type="InterPro" id="IPR050487">
    <property type="entry name" value="FtsQ_DivIB"/>
</dbReference>
<evidence type="ECO:0000313" key="12">
    <source>
        <dbReference type="Proteomes" id="UP000003330"/>
    </source>
</evidence>
<feature type="compositionally biased region" description="Basic residues" evidence="9">
    <location>
        <begin position="83"/>
        <end position="96"/>
    </location>
</feature>
<evidence type="ECO:0000259" key="10">
    <source>
        <dbReference type="PROSITE" id="PS51779"/>
    </source>
</evidence>
<dbReference type="GO" id="GO:0043093">
    <property type="term" value="P:FtsZ-dependent cytokinesis"/>
    <property type="evidence" value="ECO:0007669"/>
    <property type="project" value="UniProtKB-UniRule"/>
</dbReference>
<feature type="region of interest" description="Disordered" evidence="9">
    <location>
        <begin position="36"/>
        <end position="100"/>
    </location>
</feature>
<dbReference type="AlphaFoldDB" id="G5K5Q1"/>
<dbReference type="Proteomes" id="UP000003330">
    <property type="component" value="Unassembled WGS sequence"/>
</dbReference>
<feature type="domain" description="POTRA" evidence="10">
    <location>
        <begin position="135"/>
        <end position="206"/>
    </location>
</feature>
<comment type="function">
    <text evidence="8">Cell division protein that may be involved in stabilizing or promoting the assembly of the division complex.</text>
</comment>
<organism evidence="11 12">
    <name type="scientific">Streptococcus ictaluri 707-05</name>
    <dbReference type="NCBI Taxonomy" id="764299"/>
    <lineage>
        <taxon>Bacteria</taxon>
        <taxon>Bacillati</taxon>
        <taxon>Bacillota</taxon>
        <taxon>Bacilli</taxon>
        <taxon>Lactobacillales</taxon>
        <taxon>Streptococcaceae</taxon>
        <taxon>Streptococcus</taxon>
    </lineage>
</organism>
<dbReference type="InterPro" id="IPR026580">
    <property type="entry name" value="DivIB"/>
</dbReference>
<proteinExistence type="inferred from homology"/>
<evidence type="ECO:0000256" key="6">
    <source>
        <dbReference type="ARBA" id="ARBA00023136"/>
    </source>
</evidence>
<keyword evidence="7 8" id="KW-0131">Cell cycle</keyword>